<evidence type="ECO:0000256" key="3">
    <source>
        <dbReference type="ARBA" id="ARBA00022692"/>
    </source>
</evidence>
<evidence type="ECO:0000256" key="6">
    <source>
        <dbReference type="SAM" id="Phobius"/>
    </source>
</evidence>
<proteinExistence type="predicted"/>
<protein>
    <submittedName>
        <fullName evidence="8">ABC transporter permease</fullName>
    </submittedName>
</protein>
<feature type="transmembrane region" description="Helical" evidence="6">
    <location>
        <begin position="340"/>
        <end position="359"/>
    </location>
</feature>
<reference evidence="8" key="1">
    <citation type="journal article" date="2021" name="PeerJ">
        <title>Extensive microbial diversity within the chicken gut microbiome revealed by metagenomics and culture.</title>
        <authorList>
            <person name="Gilroy R."/>
            <person name="Ravi A."/>
            <person name="Getino M."/>
            <person name="Pursley I."/>
            <person name="Horton D.L."/>
            <person name="Alikhan N.F."/>
            <person name="Baker D."/>
            <person name="Gharbi K."/>
            <person name="Hall N."/>
            <person name="Watson M."/>
            <person name="Adriaenssens E.M."/>
            <person name="Foster-Nyarko E."/>
            <person name="Jarju S."/>
            <person name="Secka A."/>
            <person name="Antonio M."/>
            <person name="Oren A."/>
            <person name="Chaudhuri R.R."/>
            <person name="La Ragione R."/>
            <person name="Hildebrand F."/>
            <person name="Pallen M.J."/>
        </authorList>
    </citation>
    <scope>NUCLEOTIDE SEQUENCE</scope>
    <source>
        <strain evidence="8">ChiHjej12B11-16260</strain>
    </source>
</reference>
<feature type="transmembrane region" description="Helical" evidence="6">
    <location>
        <begin position="300"/>
        <end position="320"/>
    </location>
</feature>
<evidence type="ECO:0000313" key="9">
    <source>
        <dbReference type="Proteomes" id="UP000824246"/>
    </source>
</evidence>
<dbReference type="SUPFAM" id="SSF53850">
    <property type="entry name" value="Periplasmic binding protein-like II"/>
    <property type="match status" value="1"/>
</dbReference>
<evidence type="ECO:0000256" key="1">
    <source>
        <dbReference type="ARBA" id="ARBA00004651"/>
    </source>
</evidence>
<feature type="transmembrane region" description="Helical" evidence="6">
    <location>
        <begin position="366"/>
        <end position="385"/>
    </location>
</feature>
<name>A0A9D2AQS5_9BACT</name>
<dbReference type="Gene3D" id="3.40.190.10">
    <property type="entry name" value="Periplasmic binding protein-like II"/>
    <property type="match status" value="1"/>
</dbReference>
<evidence type="ECO:0000259" key="7">
    <source>
        <dbReference type="Pfam" id="PF12698"/>
    </source>
</evidence>
<reference evidence="8" key="2">
    <citation type="submission" date="2021-04" db="EMBL/GenBank/DDBJ databases">
        <authorList>
            <person name="Gilroy R."/>
        </authorList>
    </citation>
    <scope>NUCLEOTIDE SEQUENCE</scope>
    <source>
        <strain evidence="8">ChiHjej12B11-16260</strain>
    </source>
</reference>
<evidence type="ECO:0000313" key="8">
    <source>
        <dbReference type="EMBL" id="HIX45729.1"/>
    </source>
</evidence>
<comment type="caution">
    <text evidence="8">The sequence shown here is derived from an EMBL/GenBank/DDBJ whole genome shotgun (WGS) entry which is preliminary data.</text>
</comment>
<organism evidence="8 9">
    <name type="scientific">Candidatus Barnesiella excrementipullorum</name>
    <dbReference type="NCBI Taxonomy" id="2838479"/>
    <lineage>
        <taxon>Bacteria</taxon>
        <taxon>Pseudomonadati</taxon>
        <taxon>Bacteroidota</taxon>
        <taxon>Bacteroidia</taxon>
        <taxon>Bacteroidales</taxon>
        <taxon>Barnesiellaceae</taxon>
        <taxon>Barnesiella</taxon>
    </lineage>
</organism>
<keyword evidence="5 6" id="KW-0472">Membrane</keyword>
<feature type="transmembrane region" description="Helical" evidence="6">
    <location>
        <begin position="240"/>
        <end position="263"/>
    </location>
</feature>
<comment type="subcellular location">
    <subcellularLocation>
        <location evidence="1">Cell membrane</location>
        <topology evidence="1">Multi-pass membrane protein</topology>
    </subcellularLocation>
</comment>
<dbReference type="PANTHER" id="PTHR30294:SF29">
    <property type="entry name" value="MULTIDRUG ABC TRANSPORTER PERMEASE YBHS-RELATED"/>
    <property type="match status" value="1"/>
</dbReference>
<feature type="transmembrane region" description="Helical" evidence="6">
    <location>
        <begin position="21"/>
        <end position="42"/>
    </location>
</feature>
<dbReference type="AlphaFoldDB" id="A0A9D2AQS5"/>
<feature type="transmembrane region" description="Helical" evidence="6">
    <location>
        <begin position="176"/>
        <end position="199"/>
    </location>
</feature>
<evidence type="ECO:0000256" key="5">
    <source>
        <dbReference type="ARBA" id="ARBA00023136"/>
    </source>
</evidence>
<dbReference type="PANTHER" id="PTHR30294">
    <property type="entry name" value="MEMBRANE COMPONENT OF ABC TRANSPORTER YHHJ-RELATED"/>
    <property type="match status" value="1"/>
</dbReference>
<feature type="domain" description="ABC-2 type transporter transmembrane" evidence="7">
    <location>
        <begin position="19"/>
        <end position="412"/>
    </location>
</feature>
<feature type="transmembrane region" description="Helical" evidence="6">
    <location>
        <begin position="391"/>
        <end position="416"/>
    </location>
</feature>
<accession>A0A9D2AQS5</accession>
<dbReference type="GO" id="GO:0005886">
    <property type="term" value="C:plasma membrane"/>
    <property type="evidence" value="ECO:0007669"/>
    <property type="project" value="UniProtKB-SubCell"/>
</dbReference>
<evidence type="ECO:0000256" key="2">
    <source>
        <dbReference type="ARBA" id="ARBA00022475"/>
    </source>
</evidence>
<sequence>MSKIPLIIESEYKTRVQKKSFIVMTILSPVLLVLICCIPILIQVFNTADVRNVTVVDQTGLYRNVFENTDEYTFSYLDSPTTTEQMRNDAQPYAYVVITGNLLNNPSALAIYSHKQTTTGFESHIRTCMEEYLREQKLASFDIPNLQEIIDESNITLNITSIRFDEEGDTQTSADFASFIGMASTLIIYIFLFMYGGMVMASVMQEKTNRIVEVMVSSVKPFDLMLGKIISVGLVGLTQIAIWILLIFGLMVGLGAAVGIPLLTSESASIAQSLNTAGAMTATPAVNPEMAEMMQTLSGINFTQIIVCLVLYFIGGYILYASLFAAIGSAVDNDSDTNQFMIPVTIIILFAFYVGLFSVENPDGGMAWWCSMIPFTSPIVMMVRIPFGVGIWEIILSLVVLYGSAIAMTWVAGRIYRIGILMYGKKVSYKE</sequence>
<dbReference type="GO" id="GO:0140359">
    <property type="term" value="F:ABC-type transporter activity"/>
    <property type="evidence" value="ECO:0007669"/>
    <property type="project" value="InterPro"/>
</dbReference>
<dbReference type="Pfam" id="PF12698">
    <property type="entry name" value="ABC2_membrane_3"/>
    <property type="match status" value="1"/>
</dbReference>
<gene>
    <name evidence="8" type="ORF">H9982_05870</name>
</gene>
<keyword evidence="3 6" id="KW-0812">Transmembrane</keyword>
<dbReference type="EMBL" id="DXFB01000152">
    <property type="protein sequence ID" value="HIX45729.1"/>
    <property type="molecule type" value="Genomic_DNA"/>
</dbReference>
<feature type="non-terminal residue" evidence="8">
    <location>
        <position position="431"/>
    </location>
</feature>
<keyword evidence="4 6" id="KW-1133">Transmembrane helix</keyword>
<keyword evidence="2" id="KW-1003">Cell membrane</keyword>
<dbReference type="InterPro" id="IPR013525">
    <property type="entry name" value="ABC2_TM"/>
</dbReference>
<feature type="transmembrane region" description="Helical" evidence="6">
    <location>
        <begin position="211"/>
        <end position="234"/>
    </location>
</feature>
<dbReference type="Proteomes" id="UP000824246">
    <property type="component" value="Unassembled WGS sequence"/>
</dbReference>
<dbReference type="InterPro" id="IPR051449">
    <property type="entry name" value="ABC-2_transporter_component"/>
</dbReference>
<evidence type="ECO:0000256" key="4">
    <source>
        <dbReference type="ARBA" id="ARBA00022989"/>
    </source>
</evidence>